<dbReference type="OrthoDB" id="406044at2759"/>
<sequence length="349" mass="40537">MGTCETCFSRSVLSENQNNTLVLTIRPKINDPQVDNSEQENQIVFINLNVNISMVSLQSAARGYLTRKIFASQLENYQKSKALPLISSQSLKQLSQNFKLQDKKQHDLSFSSFDIEVLELENKKSINDSTIKLEDSSIIHKIHNKIQKGNNENLLLDDDNEILVLFNESKNKDPKLENGTYAQETDENKEKCIKSENEDEDINKKDNQKVEEIYQKYWPDGTKYIDESGYYKQIHVRMISNSYKMETKNNSSLNKDTKSKKNFYQGEWRNNKKHGKGVYKWADGRVYSGNWKKDLYDGYGKMIWPDGSKYKGEWRKGKQHGNGRYTYMTNNKLITQTGIWVDGVIQDAD</sequence>
<dbReference type="Pfam" id="PF02493">
    <property type="entry name" value="MORN"/>
    <property type="match status" value="3"/>
</dbReference>
<gene>
    <name evidence="2" type="ORF">SteCoe_29831</name>
</gene>
<evidence type="ECO:0008006" key="4">
    <source>
        <dbReference type="Google" id="ProtNLM"/>
    </source>
</evidence>
<evidence type="ECO:0000313" key="2">
    <source>
        <dbReference type="EMBL" id="OMJ71859.1"/>
    </source>
</evidence>
<dbReference type="PROSITE" id="PS50096">
    <property type="entry name" value="IQ"/>
    <property type="match status" value="1"/>
</dbReference>
<proteinExistence type="predicted"/>
<dbReference type="InterPro" id="IPR003409">
    <property type="entry name" value="MORN"/>
</dbReference>
<accession>A0A1R2B533</accession>
<name>A0A1R2B533_9CILI</name>
<dbReference type="PANTHER" id="PTHR23084:SF179">
    <property type="entry name" value="OS10G0565000 PROTEIN"/>
    <property type="match status" value="1"/>
</dbReference>
<comment type="caution">
    <text evidence="2">The sequence shown here is derived from an EMBL/GenBank/DDBJ whole genome shotgun (WGS) entry which is preliminary data.</text>
</comment>
<evidence type="ECO:0000256" key="1">
    <source>
        <dbReference type="ARBA" id="ARBA00022737"/>
    </source>
</evidence>
<keyword evidence="3" id="KW-1185">Reference proteome</keyword>
<protein>
    <recommendedName>
        <fullName evidence="4">MORN repeat protein</fullName>
    </recommendedName>
</protein>
<dbReference type="Proteomes" id="UP000187209">
    <property type="component" value="Unassembled WGS sequence"/>
</dbReference>
<organism evidence="2 3">
    <name type="scientific">Stentor coeruleus</name>
    <dbReference type="NCBI Taxonomy" id="5963"/>
    <lineage>
        <taxon>Eukaryota</taxon>
        <taxon>Sar</taxon>
        <taxon>Alveolata</taxon>
        <taxon>Ciliophora</taxon>
        <taxon>Postciliodesmatophora</taxon>
        <taxon>Heterotrichea</taxon>
        <taxon>Heterotrichida</taxon>
        <taxon>Stentoridae</taxon>
        <taxon>Stentor</taxon>
    </lineage>
</organism>
<reference evidence="2 3" key="1">
    <citation type="submission" date="2016-11" db="EMBL/GenBank/DDBJ databases">
        <title>The macronuclear genome of Stentor coeruleus: a giant cell with tiny introns.</title>
        <authorList>
            <person name="Slabodnick M."/>
            <person name="Ruby J.G."/>
            <person name="Reiff S.B."/>
            <person name="Swart E.C."/>
            <person name="Gosai S."/>
            <person name="Prabakaran S."/>
            <person name="Witkowska E."/>
            <person name="Larue G.E."/>
            <person name="Fisher S."/>
            <person name="Freeman R.M."/>
            <person name="Gunawardena J."/>
            <person name="Chu W."/>
            <person name="Stover N.A."/>
            <person name="Gregory B.D."/>
            <person name="Nowacki M."/>
            <person name="Derisi J."/>
            <person name="Roy S.W."/>
            <person name="Marshall W.F."/>
            <person name="Sood P."/>
        </authorList>
    </citation>
    <scope>NUCLEOTIDE SEQUENCE [LARGE SCALE GENOMIC DNA]</scope>
    <source>
        <strain evidence="2">WM001</strain>
    </source>
</reference>
<dbReference type="PANTHER" id="PTHR23084">
    <property type="entry name" value="PHOSPHATIDYLINOSITOL-4-PHOSPHATE 5-KINASE RELATED"/>
    <property type="match status" value="1"/>
</dbReference>
<dbReference type="Gene3D" id="2.20.110.10">
    <property type="entry name" value="Histone H3 K4-specific methyltransferase SET7/9 N-terminal domain"/>
    <property type="match status" value="2"/>
</dbReference>
<evidence type="ECO:0000313" key="3">
    <source>
        <dbReference type="Proteomes" id="UP000187209"/>
    </source>
</evidence>
<dbReference type="SUPFAM" id="SSF82185">
    <property type="entry name" value="Histone H3 K4-specific methyltransferase SET7/9 N-terminal domain"/>
    <property type="match status" value="1"/>
</dbReference>
<dbReference type="SMART" id="SM00698">
    <property type="entry name" value="MORN"/>
    <property type="match status" value="3"/>
</dbReference>
<dbReference type="AlphaFoldDB" id="A0A1R2B533"/>
<keyword evidence="1" id="KW-0677">Repeat</keyword>
<dbReference type="EMBL" id="MPUH01000950">
    <property type="protein sequence ID" value="OMJ71859.1"/>
    <property type="molecule type" value="Genomic_DNA"/>
</dbReference>